<protein>
    <submittedName>
        <fullName evidence="1">Uncharacterized protein</fullName>
    </submittedName>
</protein>
<organism evidence="1 2">
    <name type="scientific">Brassica oleracea var. oleracea</name>
    <dbReference type="NCBI Taxonomy" id="109376"/>
    <lineage>
        <taxon>Eukaryota</taxon>
        <taxon>Viridiplantae</taxon>
        <taxon>Streptophyta</taxon>
        <taxon>Embryophyta</taxon>
        <taxon>Tracheophyta</taxon>
        <taxon>Spermatophyta</taxon>
        <taxon>Magnoliopsida</taxon>
        <taxon>eudicotyledons</taxon>
        <taxon>Gunneridae</taxon>
        <taxon>Pentapetalae</taxon>
        <taxon>rosids</taxon>
        <taxon>malvids</taxon>
        <taxon>Brassicales</taxon>
        <taxon>Brassicaceae</taxon>
        <taxon>Brassiceae</taxon>
        <taxon>Brassica</taxon>
    </lineage>
</organism>
<accession>A0A0D3BWK2</accession>
<dbReference type="AlphaFoldDB" id="A0A0D3BWK2"/>
<dbReference type="HOGENOM" id="CLU_3127128_0_0_1"/>
<evidence type="ECO:0000313" key="1">
    <source>
        <dbReference type="EnsemblPlants" id="Bo4g103730.1"/>
    </source>
</evidence>
<reference evidence="1" key="2">
    <citation type="submission" date="2015-03" db="UniProtKB">
        <authorList>
            <consortium name="EnsemblPlants"/>
        </authorList>
    </citation>
    <scope>IDENTIFICATION</scope>
</reference>
<dbReference type="Gramene" id="Bo4g103730.1">
    <property type="protein sequence ID" value="Bo4g103730.1"/>
    <property type="gene ID" value="Bo4g103730"/>
</dbReference>
<dbReference type="EnsemblPlants" id="Bo4g103730.1">
    <property type="protein sequence ID" value="Bo4g103730.1"/>
    <property type="gene ID" value="Bo4g103730"/>
</dbReference>
<dbReference type="Proteomes" id="UP000032141">
    <property type="component" value="Chromosome C4"/>
</dbReference>
<keyword evidence="2" id="KW-1185">Reference proteome</keyword>
<evidence type="ECO:0000313" key="2">
    <source>
        <dbReference type="Proteomes" id="UP000032141"/>
    </source>
</evidence>
<sequence length="50" mass="5963">MSFSLLLLQPKQSELQIQRHYSLLNSIYQRKHDLTLIASYPFARRPIPHL</sequence>
<name>A0A0D3BWK2_BRAOL</name>
<reference evidence="1 2" key="1">
    <citation type="journal article" date="2014" name="Genome Biol.">
        <title>Transcriptome and methylome profiling reveals relics of genome dominance in the mesopolyploid Brassica oleracea.</title>
        <authorList>
            <person name="Parkin I.A."/>
            <person name="Koh C."/>
            <person name="Tang H."/>
            <person name="Robinson S.J."/>
            <person name="Kagale S."/>
            <person name="Clarke W.E."/>
            <person name="Town C.D."/>
            <person name="Nixon J."/>
            <person name="Krishnakumar V."/>
            <person name="Bidwell S.L."/>
            <person name="Denoeud F."/>
            <person name="Belcram H."/>
            <person name="Links M.G."/>
            <person name="Just J."/>
            <person name="Clarke C."/>
            <person name="Bender T."/>
            <person name="Huebert T."/>
            <person name="Mason A.S."/>
            <person name="Pires J.C."/>
            <person name="Barker G."/>
            <person name="Moore J."/>
            <person name="Walley P.G."/>
            <person name="Manoli S."/>
            <person name="Batley J."/>
            <person name="Edwards D."/>
            <person name="Nelson M.N."/>
            <person name="Wang X."/>
            <person name="Paterson A.H."/>
            <person name="King G."/>
            <person name="Bancroft I."/>
            <person name="Chalhoub B."/>
            <person name="Sharpe A.G."/>
        </authorList>
    </citation>
    <scope>NUCLEOTIDE SEQUENCE</scope>
    <source>
        <strain evidence="1 2">cv. TO1000</strain>
    </source>
</reference>
<proteinExistence type="predicted"/>